<dbReference type="InterPro" id="IPR052895">
    <property type="entry name" value="HetReg/Transcr_Mod"/>
</dbReference>
<dbReference type="PANTHER" id="PTHR24148">
    <property type="entry name" value="ANKYRIN REPEAT DOMAIN-CONTAINING PROTEIN 39 HOMOLOG-RELATED"/>
    <property type="match status" value="1"/>
</dbReference>
<dbReference type="EMBL" id="JAEPRB010000258">
    <property type="protein sequence ID" value="KAG2218003.1"/>
    <property type="molecule type" value="Genomic_DNA"/>
</dbReference>
<evidence type="ECO:0000313" key="2">
    <source>
        <dbReference type="EMBL" id="KAG2218003.1"/>
    </source>
</evidence>
<proteinExistence type="predicted"/>
<gene>
    <name evidence="2" type="ORF">INT45_001546</name>
</gene>
<feature type="domain" description="Heterokaryon incompatibility" evidence="1">
    <location>
        <begin position="15"/>
        <end position="66"/>
    </location>
</feature>
<sequence length="173" mass="20081">MPNSETTTIRCVGYEEALQPICKDFQIEYVWYDKVCIDQTDSRAKSNEINQMHKIYRHARYILAMVPEVRIYNRKGFKHGIRDRGGVGCYHIIVDVLSSRWFKRSWMPKEHSLHSPNLPTAIGISPCTLSDFGSLKQNRGSVNQALDFAHFQTNTTRPPDMIFAFKNPFFSYV</sequence>
<dbReference type="AlphaFoldDB" id="A0A8H7VIR9"/>
<comment type="caution">
    <text evidence="2">The sequence shown here is derived from an EMBL/GenBank/DDBJ whole genome shotgun (WGS) entry which is preliminary data.</text>
</comment>
<dbReference type="Proteomes" id="UP000646827">
    <property type="component" value="Unassembled WGS sequence"/>
</dbReference>
<keyword evidence="3" id="KW-1185">Reference proteome</keyword>
<dbReference type="Pfam" id="PF06985">
    <property type="entry name" value="HET"/>
    <property type="match status" value="1"/>
</dbReference>
<accession>A0A8H7VIR9</accession>
<dbReference type="OrthoDB" id="2290129at2759"/>
<dbReference type="InterPro" id="IPR010730">
    <property type="entry name" value="HET"/>
</dbReference>
<organism evidence="2 3">
    <name type="scientific">Circinella minor</name>
    <dbReference type="NCBI Taxonomy" id="1195481"/>
    <lineage>
        <taxon>Eukaryota</taxon>
        <taxon>Fungi</taxon>
        <taxon>Fungi incertae sedis</taxon>
        <taxon>Mucoromycota</taxon>
        <taxon>Mucoromycotina</taxon>
        <taxon>Mucoromycetes</taxon>
        <taxon>Mucorales</taxon>
        <taxon>Lichtheimiaceae</taxon>
        <taxon>Circinella</taxon>
    </lineage>
</organism>
<evidence type="ECO:0000259" key="1">
    <source>
        <dbReference type="Pfam" id="PF06985"/>
    </source>
</evidence>
<reference evidence="2 3" key="1">
    <citation type="submission" date="2020-12" db="EMBL/GenBank/DDBJ databases">
        <title>Metabolic potential, ecology and presence of endohyphal bacteria is reflected in genomic diversity of Mucoromycotina.</title>
        <authorList>
            <person name="Muszewska A."/>
            <person name="Okrasinska A."/>
            <person name="Steczkiewicz K."/>
            <person name="Drgas O."/>
            <person name="Orlowska M."/>
            <person name="Perlinska-Lenart U."/>
            <person name="Aleksandrzak-Piekarczyk T."/>
            <person name="Szatraj K."/>
            <person name="Zielenkiewicz U."/>
            <person name="Pilsyk S."/>
            <person name="Malc E."/>
            <person name="Mieczkowski P."/>
            <person name="Kruszewska J.S."/>
            <person name="Biernat P."/>
            <person name="Pawlowska J."/>
        </authorList>
    </citation>
    <scope>NUCLEOTIDE SEQUENCE [LARGE SCALE GENOMIC DNA]</scope>
    <source>
        <strain evidence="2 3">CBS 142.35</strain>
    </source>
</reference>
<name>A0A8H7VIR9_9FUNG</name>
<evidence type="ECO:0000313" key="3">
    <source>
        <dbReference type="Proteomes" id="UP000646827"/>
    </source>
</evidence>
<dbReference type="PANTHER" id="PTHR24148:SF64">
    <property type="entry name" value="HETEROKARYON INCOMPATIBILITY DOMAIN-CONTAINING PROTEIN"/>
    <property type="match status" value="1"/>
</dbReference>
<protein>
    <recommendedName>
        <fullName evidence="1">Heterokaryon incompatibility domain-containing protein</fullName>
    </recommendedName>
</protein>